<dbReference type="PANTHER" id="PTHR35848">
    <property type="entry name" value="OXALATE-BINDING PROTEIN"/>
    <property type="match status" value="1"/>
</dbReference>
<dbReference type="PANTHER" id="PTHR35848:SF9">
    <property type="entry name" value="SLL1358 PROTEIN"/>
    <property type="match status" value="1"/>
</dbReference>
<evidence type="ECO:0000313" key="3">
    <source>
        <dbReference type="EMBL" id="BBP92093.1"/>
    </source>
</evidence>
<keyword evidence="1" id="KW-0479">Metal-binding</keyword>
<feature type="domain" description="Cupin type-1" evidence="2">
    <location>
        <begin position="3"/>
        <end position="136"/>
    </location>
</feature>
<name>A0A5S9MG65_BACIA</name>
<proteinExistence type="predicted"/>
<evidence type="ECO:0000259" key="2">
    <source>
        <dbReference type="SMART" id="SM00835"/>
    </source>
</evidence>
<dbReference type="InterPro" id="IPR011051">
    <property type="entry name" value="RmlC_Cupin_sf"/>
</dbReference>
<dbReference type="InterPro" id="IPR014710">
    <property type="entry name" value="RmlC-like_jellyroll"/>
</dbReference>
<organism evidence="3 4">
    <name type="scientific">Bacillus safensis</name>
    <dbReference type="NCBI Taxonomy" id="561879"/>
    <lineage>
        <taxon>Bacteria</taxon>
        <taxon>Bacillati</taxon>
        <taxon>Bacillota</taxon>
        <taxon>Bacilli</taxon>
        <taxon>Bacillales</taxon>
        <taxon>Bacillaceae</taxon>
        <taxon>Bacillus</taxon>
    </lineage>
</organism>
<gene>
    <name evidence="3" type="ORF">BsIDN1_57110</name>
</gene>
<evidence type="ECO:0000256" key="1">
    <source>
        <dbReference type="ARBA" id="ARBA00022723"/>
    </source>
</evidence>
<reference evidence="3 4" key="1">
    <citation type="submission" date="2019-12" db="EMBL/GenBank/DDBJ databases">
        <title>Full genome sequence of a Bacillus safensis strain isolated from commercially available natto in Indonesia.</title>
        <authorList>
            <person name="Yoshida M."/>
            <person name="Uomi M."/>
            <person name="Waturangi D."/>
            <person name="Ekaputri J.J."/>
            <person name="Setiamarga D.H.E."/>
        </authorList>
    </citation>
    <scope>NUCLEOTIDE SEQUENCE [LARGE SCALE GENOMIC DNA]</scope>
    <source>
        <strain evidence="3 4">IDN1</strain>
    </source>
</reference>
<dbReference type="SUPFAM" id="SSF51182">
    <property type="entry name" value="RmlC-like cupins"/>
    <property type="match status" value="1"/>
</dbReference>
<dbReference type="Gene3D" id="2.60.120.10">
    <property type="entry name" value="Jelly Rolls"/>
    <property type="match status" value="1"/>
</dbReference>
<dbReference type="Proteomes" id="UP000464658">
    <property type="component" value="Chromosome"/>
</dbReference>
<dbReference type="GO" id="GO:0046872">
    <property type="term" value="F:metal ion binding"/>
    <property type="evidence" value="ECO:0007669"/>
    <property type="project" value="UniProtKB-KW"/>
</dbReference>
<sequence length="154" mass="17612">MHLNHGGWSREITKRELPVSTTIAGVNMRLTRGGVRELHWHKQAEWAYMILGKARITSVDAEGRNMIADIEEGDLWYFPPGIPHSIQGLEDGCEFLLVFDDGDFSEFDTFTITDWFAHTPKEILSANFGCPKKLFDHIPKKSSAICFKARRRHP</sequence>
<dbReference type="InterPro" id="IPR051610">
    <property type="entry name" value="GPI/OXD"/>
</dbReference>
<evidence type="ECO:0000313" key="4">
    <source>
        <dbReference type="Proteomes" id="UP000464658"/>
    </source>
</evidence>
<protein>
    <recommendedName>
        <fullName evidence="2">Cupin type-1 domain-containing protein</fullName>
    </recommendedName>
</protein>
<dbReference type="Pfam" id="PF00190">
    <property type="entry name" value="Cupin_1"/>
    <property type="match status" value="1"/>
</dbReference>
<dbReference type="AlphaFoldDB" id="A0A5S9MG65"/>
<dbReference type="InterPro" id="IPR006045">
    <property type="entry name" value="Cupin_1"/>
</dbReference>
<dbReference type="SMART" id="SM00835">
    <property type="entry name" value="Cupin_1"/>
    <property type="match status" value="1"/>
</dbReference>
<dbReference type="EMBL" id="AP021906">
    <property type="protein sequence ID" value="BBP92093.1"/>
    <property type="molecule type" value="Genomic_DNA"/>
</dbReference>
<accession>A0A5S9MG65</accession>
<dbReference type="CDD" id="cd20304">
    <property type="entry name" value="cupin_OxDC_N"/>
    <property type="match status" value="1"/>
</dbReference>